<name>A0A2C5Z5K4_9HYPO</name>
<protein>
    <recommendedName>
        <fullName evidence="4">Ribosomal protein L1</fullName>
    </recommendedName>
</protein>
<feature type="region of interest" description="Disordered" evidence="1">
    <location>
        <begin position="332"/>
        <end position="409"/>
    </location>
</feature>
<dbReference type="InterPro" id="IPR050257">
    <property type="entry name" value="eL8/uL1-like"/>
</dbReference>
<accession>A0A2C5Z5K4</accession>
<reference evidence="2 3" key="1">
    <citation type="submission" date="2017-06" db="EMBL/GenBank/DDBJ databases">
        <title>Ant-infecting Ophiocordyceps genomes reveal a high diversity of potential behavioral manipulation genes and a possible major role for enterotoxins.</title>
        <authorList>
            <person name="De Bekker C."/>
            <person name="Evans H.C."/>
            <person name="Brachmann A."/>
            <person name="Hughes D.P."/>
        </authorList>
    </citation>
    <scope>NUCLEOTIDE SEQUENCE [LARGE SCALE GENOMIC DNA]</scope>
    <source>
        <strain evidence="2 3">Map16</strain>
    </source>
</reference>
<sequence length="409" mass="44564">MASSKKVIVVASDAVTPIDPDQTLKASKALLAHIQKAAKEGAEQAADKSSKRNLLDDDDDVRDTPIWLTLTTKRHLSGTTRLKPVKIPLPHSLNEDETITICAITADPQRVYKDVIASPEFPAALAKRITRVIDFSKLKAKYSQYEAQRKLFSEHDIFVADDRIVNRLPKVLGKTFYKSTQKRPIPVVLEAKRTKVNGKLVGHKKRNAAAAAAGGEGAVKASNTASAADMAKEINKAIGCALVSLSPSANTTIRVAYAHWEPEHVAANVAAVASALVEKWVPHQWRNVKSIYIKGPTTAALPIWQTDELWLNEADIVADADDDRDASARAEKANIGKKRKSMDGQPVEQAVPKTKKAKTSAVDDATSRPQRRSKAKAVEGDDGELEKQVAQRKATLRKQKAAAKRDMDG</sequence>
<gene>
    <name evidence="2" type="ORF">CDD80_3070</name>
</gene>
<dbReference type="CDD" id="cd00403">
    <property type="entry name" value="Ribosomal_L1"/>
    <property type="match status" value="1"/>
</dbReference>
<dbReference type="AlphaFoldDB" id="A0A2C5Z5K4"/>
<dbReference type="GO" id="GO:0003723">
    <property type="term" value="F:RNA binding"/>
    <property type="evidence" value="ECO:0007669"/>
    <property type="project" value="InterPro"/>
</dbReference>
<dbReference type="SUPFAM" id="SSF56808">
    <property type="entry name" value="Ribosomal protein L1"/>
    <property type="match status" value="1"/>
</dbReference>
<dbReference type="Pfam" id="PF00687">
    <property type="entry name" value="Ribosomal_L1"/>
    <property type="match status" value="1"/>
</dbReference>
<evidence type="ECO:0008006" key="4">
    <source>
        <dbReference type="Google" id="ProtNLM"/>
    </source>
</evidence>
<dbReference type="InterPro" id="IPR023674">
    <property type="entry name" value="Ribosomal_uL1-like"/>
</dbReference>
<dbReference type="PANTHER" id="PTHR23105">
    <property type="entry name" value="RIBOSOMAL PROTEIN L7AE FAMILY MEMBER"/>
    <property type="match status" value="1"/>
</dbReference>
<dbReference type="Proteomes" id="UP000226431">
    <property type="component" value="Unassembled WGS sequence"/>
</dbReference>
<evidence type="ECO:0000313" key="2">
    <source>
        <dbReference type="EMBL" id="PHH74461.1"/>
    </source>
</evidence>
<evidence type="ECO:0000313" key="3">
    <source>
        <dbReference type="Proteomes" id="UP000226431"/>
    </source>
</evidence>
<keyword evidence="3" id="KW-1185">Reference proteome</keyword>
<dbReference type="OrthoDB" id="10251727at2759"/>
<comment type="caution">
    <text evidence="2">The sequence shown here is derived from an EMBL/GenBank/DDBJ whole genome shotgun (WGS) entry which is preliminary data.</text>
</comment>
<dbReference type="InterPro" id="IPR016095">
    <property type="entry name" value="Ribosomal_uL1_3-a/b-sand"/>
</dbReference>
<dbReference type="EMBL" id="NJES01000272">
    <property type="protein sequence ID" value="PHH74461.1"/>
    <property type="molecule type" value="Genomic_DNA"/>
</dbReference>
<dbReference type="Gene3D" id="3.40.50.790">
    <property type="match status" value="1"/>
</dbReference>
<dbReference type="STRING" id="2004952.A0A2C5Z5K4"/>
<organism evidence="2 3">
    <name type="scientific">Ophiocordyceps camponoti-rufipedis</name>
    <dbReference type="NCBI Taxonomy" id="2004952"/>
    <lineage>
        <taxon>Eukaryota</taxon>
        <taxon>Fungi</taxon>
        <taxon>Dikarya</taxon>
        <taxon>Ascomycota</taxon>
        <taxon>Pezizomycotina</taxon>
        <taxon>Sordariomycetes</taxon>
        <taxon>Hypocreomycetidae</taxon>
        <taxon>Hypocreales</taxon>
        <taxon>Ophiocordycipitaceae</taxon>
        <taxon>Ophiocordyceps</taxon>
    </lineage>
</organism>
<proteinExistence type="predicted"/>
<dbReference type="InterPro" id="IPR028364">
    <property type="entry name" value="Ribosomal_uL1/biogenesis"/>
</dbReference>
<evidence type="ECO:0000256" key="1">
    <source>
        <dbReference type="SAM" id="MobiDB-lite"/>
    </source>
</evidence>